<evidence type="ECO:0000313" key="7">
    <source>
        <dbReference type="Proteomes" id="UP000596145"/>
    </source>
</evidence>
<dbReference type="NCBIfam" id="NF038186">
    <property type="entry name" value="YPDG_rpt"/>
    <property type="match status" value="3"/>
</dbReference>
<evidence type="ECO:0000259" key="4">
    <source>
        <dbReference type="Pfam" id="PF08428"/>
    </source>
</evidence>
<evidence type="ECO:0000259" key="5">
    <source>
        <dbReference type="Pfam" id="PF18957"/>
    </source>
</evidence>
<keyword evidence="2" id="KW-0812">Transmembrane</keyword>
<keyword evidence="3" id="KW-0732">Signal</keyword>
<feature type="domain" description="Long Rib" evidence="5">
    <location>
        <begin position="920"/>
        <end position="1013"/>
    </location>
</feature>
<feature type="signal peptide" evidence="3">
    <location>
        <begin position="1"/>
        <end position="22"/>
    </location>
</feature>
<feature type="domain" description="Long Rib" evidence="5">
    <location>
        <begin position="695"/>
        <end position="785"/>
    </location>
</feature>
<dbReference type="Pfam" id="PF18957">
    <property type="entry name" value="RibLong"/>
    <property type="match status" value="5"/>
</dbReference>
<dbReference type="GeneID" id="92761283"/>
<evidence type="ECO:0000313" key="6">
    <source>
        <dbReference type="EMBL" id="QQB46936.1"/>
    </source>
</evidence>
<feature type="chain" id="PRO_5039092427" evidence="3">
    <location>
        <begin position="23"/>
        <end position="1264"/>
    </location>
</feature>
<dbReference type="AlphaFoldDB" id="A0A7T4JVJ6"/>
<feature type="transmembrane region" description="Helical" evidence="2">
    <location>
        <begin position="1217"/>
        <end position="1241"/>
    </location>
</feature>
<accession>A0A7T4JVJ6</accession>
<reference evidence="6 7" key="1">
    <citation type="submission" date="2020-12" db="EMBL/GenBank/DDBJ databases">
        <title>FDA dAtabase for Regulatory Grade micrObial Sequences (FDA-ARGOS): Supporting development and validation of Infectious Disease Dx tests.</title>
        <authorList>
            <person name="Sproer C."/>
            <person name="Gronow S."/>
            <person name="Severitt S."/>
            <person name="Schroder I."/>
            <person name="Tallon L."/>
            <person name="Sadzewicz L."/>
            <person name="Zhao X."/>
            <person name="Boylan J."/>
            <person name="Ott S."/>
            <person name="Bowen H."/>
            <person name="Vavikolanu K."/>
            <person name="Mehta A."/>
            <person name="Aluvathingal J."/>
            <person name="Nadendla S."/>
            <person name="Lowell S."/>
            <person name="Myers T."/>
            <person name="Yan Y."/>
            <person name="Sichtig H."/>
        </authorList>
    </citation>
    <scope>NUCLEOTIDE SEQUENCE [LARGE SCALE GENOMIC DNA]</scope>
    <source>
        <strain evidence="6 7">FDAARGOS_1053</strain>
    </source>
</reference>
<dbReference type="EMBL" id="CP066007">
    <property type="protein sequence ID" value="QQB46936.1"/>
    <property type="molecule type" value="Genomic_DNA"/>
</dbReference>
<feature type="domain" description="Rib" evidence="4">
    <location>
        <begin position="616"/>
        <end position="689"/>
    </location>
</feature>
<feature type="domain" description="Long Rib" evidence="5">
    <location>
        <begin position="1135"/>
        <end position="1197"/>
    </location>
</feature>
<dbReference type="InterPro" id="IPR059115">
    <property type="entry name" value="Rib"/>
</dbReference>
<keyword evidence="2" id="KW-1133">Transmembrane helix</keyword>
<feature type="region of interest" description="Disordered" evidence="1">
    <location>
        <begin position="715"/>
        <end position="738"/>
    </location>
</feature>
<dbReference type="OrthoDB" id="4427557at2"/>
<dbReference type="RefSeq" id="WP_084036282.1">
    <property type="nucleotide sequence ID" value="NZ_CP066007.1"/>
</dbReference>
<proteinExistence type="predicted"/>
<dbReference type="NCBIfam" id="TIGR02331">
    <property type="entry name" value="rib_alpha"/>
    <property type="match status" value="1"/>
</dbReference>
<dbReference type="InterPro" id="IPR044055">
    <property type="entry name" value="RibLong"/>
</dbReference>
<evidence type="ECO:0000256" key="1">
    <source>
        <dbReference type="SAM" id="MobiDB-lite"/>
    </source>
</evidence>
<evidence type="ECO:0000256" key="2">
    <source>
        <dbReference type="SAM" id="Phobius"/>
    </source>
</evidence>
<dbReference type="Pfam" id="PF08428">
    <property type="entry name" value="Rib"/>
    <property type="match status" value="1"/>
</dbReference>
<name>A0A7T4JVJ6_9CORY</name>
<organism evidence="6 7">
    <name type="scientific">Corynebacterium glucuronolyticum</name>
    <dbReference type="NCBI Taxonomy" id="39791"/>
    <lineage>
        <taxon>Bacteria</taxon>
        <taxon>Bacillati</taxon>
        <taxon>Actinomycetota</taxon>
        <taxon>Actinomycetes</taxon>
        <taxon>Mycobacteriales</taxon>
        <taxon>Corynebacteriaceae</taxon>
        <taxon>Corynebacterium</taxon>
    </lineage>
</organism>
<dbReference type="InterPro" id="IPR012706">
    <property type="entry name" value="Rib_alpha_Esp_rpt"/>
</dbReference>
<gene>
    <name evidence="6" type="ORF">I6I10_03170</name>
</gene>
<keyword evidence="2" id="KW-0472">Membrane</keyword>
<feature type="domain" description="Long Rib" evidence="5">
    <location>
        <begin position="1017"/>
        <end position="1104"/>
    </location>
</feature>
<feature type="compositionally biased region" description="Basic and acidic residues" evidence="1">
    <location>
        <begin position="720"/>
        <end position="735"/>
    </location>
</feature>
<sequence length="1264" mass="133976">MTKRRIAAGLVALSLIMQVTPAITTPVGPVGPAVAAAQEASAPIDADGIASGAITNMDQLADPALIEKKRGENHGGLVGGRLYAPTTGDFSTVRQGNERLTGYTVYSQWMDEDGAVSPVYKAETHDIPGNAGGAGSYVFHYPNWTDANGKEHVFNAKPYDVRIRMWIAPGQTGPGSGELFTIRQAPGVQPGFMNNADGGAGMWSNIPQSFTFTGIFTYEGPSDVMYAKEGDPRFHVDTKGVSSGWDASDKGAVTGKVWWETGRGDIGNFGFPNSTGENFAKKGDARVITSILTDDGVAAFTEVNNLPRSERLKKQQELLKAHHEYIAETVAAETDENGEYFARFNKKDFDNKYLYQFVQVKRGGKWVTQPAYSSYIVPMYGKPNALMNIPQLWQVVRHNWVNMHFGLVHQPTENVLQIDPEIGKEGDRLIPKIATYANPGEDAYVQWYNSKGEPIKLDGSKGEEKIPVSGGHNLANPLEEATLTVPEVTEDDTYNARLIYNGAIVGADSVAVAPKTKVEGAPKEVEPTDADQDAGLWVRNHTAQTGVQAVDEDGNDIPVAVDSDGRVSVTPGIRVDGPITLMVEDPDLRYGKATYKIPVIGHAQGKDDNNSDRTNADIYDPQAKDQTVNTGETPRAEDSIANLKDLPRGTKVSFKDPVDTSRPGDMLATVIVTYPDDSSEEVPVRVTVREDLSREFDPKYDDRAVVKQGEQTTIPAPRTQDGRRLPAGTKFEKGEYGPNWAAVNPEDGSITVIPAPDVAPGKYTIPVIVTYPDGSSEEVLTSITVVEADPDSDGDGYPNSVDADPSDPAVWLATKVRTVYPEVWVRPGETATSAQPFEDLTETQAVERRPATGTKYELSADTPAEAQGITINPTTGQVTVAATQDAQPTTLAVPITVTRAGHAPERTTLTVRIIGKRMSDTYAPALPPTANITAGNGVKLPVTATNPALPARTTFTVTSQMPADWIAAVDQASGTVTVYAPFAAPVGAKATVNLLVTYPDGTTDTLTSEVTVDTATPQPFYEQTQLRAGTQVRAPLSGVDKLPRGTTFTLPGQLPAGLTEATLAADGTLTLTADATALPAIATFPVTVTYPDGTGTTLTANVQVLSPGGHRTLAEDDTIPAVSGTTRAAGITRSNPTEQVSYTVTDAPRGWSIQVLADGSIQAQAPHGTAPGTKAKATIQAVYPDKSTTSIPVTITVAGDDSGGSPGDTGSSSTSGIVGIVTGVVGGLLLLLAAGVAAVGINPSILPPQVRDMIAPYAPWINGK</sequence>
<dbReference type="Proteomes" id="UP000596145">
    <property type="component" value="Chromosome"/>
</dbReference>
<evidence type="ECO:0000256" key="3">
    <source>
        <dbReference type="SAM" id="SignalP"/>
    </source>
</evidence>
<feature type="domain" description="Long Rib" evidence="5">
    <location>
        <begin position="813"/>
        <end position="912"/>
    </location>
</feature>
<protein>
    <submittedName>
        <fullName evidence="6">YPDG domain-containing protein</fullName>
    </submittedName>
</protein>